<dbReference type="AlphaFoldDB" id="A0AAP0B189"/>
<dbReference type="PANTHER" id="PTHR36765">
    <property type="entry name" value="EXPRESSED PROTEIN"/>
    <property type="match status" value="1"/>
</dbReference>
<accession>A0AAP0B189</accession>
<evidence type="ECO:0000313" key="3">
    <source>
        <dbReference type="Proteomes" id="UP001418222"/>
    </source>
</evidence>
<proteinExistence type="predicted"/>
<dbReference type="PANTHER" id="PTHR36765:SF1">
    <property type="entry name" value="EXPRESSED PROTEIN"/>
    <property type="match status" value="1"/>
</dbReference>
<dbReference type="EMBL" id="JBBWWQ010000017">
    <property type="protein sequence ID" value="KAK8923525.1"/>
    <property type="molecule type" value="Genomic_DNA"/>
</dbReference>
<evidence type="ECO:0000313" key="2">
    <source>
        <dbReference type="EMBL" id="KAK8923525.1"/>
    </source>
</evidence>
<protein>
    <submittedName>
        <fullName evidence="2">Uncharacterized protein</fullName>
    </submittedName>
</protein>
<reference evidence="2 3" key="1">
    <citation type="journal article" date="2022" name="Nat. Plants">
        <title>Genomes of leafy and leafless Platanthera orchids illuminate the evolution of mycoheterotrophy.</title>
        <authorList>
            <person name="Li M.H."/>
            <person name="Liu K.W."/>
            <person name="Li Z."/>
            <person name="Lu H.C."/>
            <person name="Ye Q.L."/>
            <person name="Zhang D."/>
            <person name="Wang J.Y."/>
            <person name="Li Y.F."/>
            <person name="Zhong Z.M."/>
            <person name="Liu X."/>
            <person name="Yu X."/>
            <person name="Liu D.K."/>
            <person name="Tu X.D."/>
            <person name="Liu B."/>
            <person name="Hao Y."/>
            <person name="Liao X.Y."/>
            <person name="Jiang Y.T."/>
            <person name="Sun W.H."/>
            <person name="Chen J."/>
            <person name="Chen Y.Q."/>
            <person name="Ai Y."/>
            <person name="Zhai J.W."/>
            <person name="Wu S.S."/>
            <person name="Zhou Z."/>
            <person name="Hsiao Y.Y."/>
            <person name="Wu W.L."/>
            <person name="Chen Y.Y."/>
            <person name="Lin Y.F."/>
            <person name="Hsu J.L."/>
            <person name="Li C.Y."/>
            <person name="Wang Z.W."/>
            <person name="Zhao X."/>
            <person name="Zhong W.Y."/>
            <person name="Ma X.K."/>
            <person name="Ma L."/>
            <person name="Huang J."/>
            <person name="Chen G.Z."/>
            <person name="Huang M.Z."/>
            <person name="Huang L."/>
            <person name="Peng D.H."/>
            <person name="Luo Y.B."/>
            <person name="Zou S.Q."/>
            <person name="Chen S.P."/>
            <person name="Lan S."/>
            <person name="Tsai W.C."/>
            <person name="Van de Peer Y."/>
            <person name="Liu Z.J."/>
        </authorList>
    </citation>
    <scope>NUCLEOTIDE SEQUENCE [LARGE SCALE GENOMIC DNA]</scope>
    <source>
        <strain evidence="2">Lor287</strain>
    </source>
</reference>
<gene>
    <name evidence="2" type="ORF">KSP39_PZI019743</name>
</gene>
<comment type="caution">
    <text evidence="2">The sequence shown here is derived from an EMBL/GenBank/DDBJ whole genome shotgun (WGS) entry which is preliminary data.</text>
</comment>
<name>A0AAP0B189_9ASPA</name>
<dbReference type="Proteomes" id="UP001418222">
    <property type="component" value="Unassembled WGS sequence"/>
</dbReference>
<organism evidence="2 3">
    <name type="scientific">Platanthera zijinensis</name>
    <dbReference type="NCBI Taxonomy" id="2320716"/>
    <lineage>
        <taxon>Eukaryota</taxon>
        <taxon>Viridiplantae</taxon>
        <taxon>Streptophyta</taxon>
        <taxon>Embryophyta</taxon>
        <taxon>Tracheophyta</taxon>
        <taxon>Spermatophyta</taxon>
        <taxon>Magnoliopsida</taxon>
        <taxon>Liliopsida</taxon>
        <taxon>Asparagales</taxon>
        <taxon>Orchidaceae</taxon>
        <taxon>Orchidoideae</taxon>
        <taxon>Orchideae</taxon>
        <taxon>Orchidinae</taxon>
        <taxon>Platanthera</taxon>
    </lineage>
</organism>
<keyword evidence="3" id="KW-1185">Reference proteome</keyword>
<feature type="region of interest" description="Disordered" evidence="1">
    <location>
        <begin position="32"/>
        <end position="59"/>
    </location>
</feature>
<evidence type="ECO:0000256" key="1">
    <source>
        <dbReference type="SAM" id="MobiDB-lite"/>
    </source>
</evidence>
<sequence>MTIAGGRDSSSGEEDGDAIWKAAIDSVAADGVSSSKGLIKSRNGGLFDEDSANYPDEKKAKSPGVKLYQIKAQKLLTDLLDKNIEIVTTHIPANIDHQSDGGVIKLFKNAPPGIRMDTIDEGTGPQKKPRIIPGEEIVEKSKKFRRHIQSVAVAGPDIVDAAQQACQRSLARLEARDIAAKEAAKLEEERVAELKRIRGEKWLPSVARVMKVSSLNSLGTEPSSK</sequence>